<sequence length="250" mass="25714">MKEMASSSSLLLESPPSSLLLSRPSILLPIRRPSFFLLSFPSFRPSSSSAPILRIIYSSPPQSRSRSRSRSRSISAFSGSSDAPPTDLTGEEIELKDINVSGGGGDDGGSGNGGGGGRGKDESEGNGEGGSEDRDEKKMGGGMSMSQKLTLGYAALVGVGGIMGYIKSGSQKSLAAGGLSALLLYYVHTQLPIRPAFASALGLGLSAALLAVMGSRYKKSGKIFPAGVVSLVSFVMVGGYLHGILRGLHA</sequence>
<protein>
    <submittedName>
        <fullName evidence="1">TMEM14 family protein</fullName>
    </submittedName>
</protein>
<organism evidence="1 2">
    <name type="scientific">Dioscorea alata</name>
    <name type="common">Purple yam</name>
    <dbReference type="NCBI Taxonomy" id="55571"/>
    <lineage>
        <taxon>Eukaryota</taxon>
        <taxon>Viridiplantae</taxon>
        <taxon>Streptophyta</taxon>
        <taxon>Embryophyta</taxon>
        <taxon>Tracheophyta</taxon>
        <taxon>Spermatophyta</taxon>
        <taxon>Magnoliopsida</taxon>
        <taxon>Liliopsida</taxon>
        <taxon>Dioscoreales</taxon>
        <taxon>Dioscoreaceae</taxon>
        <taxon>Dioscorea</taxon>
    </lineage>
</organism>
<evidence type="ECO:0000313" key="2">
    <source>
        <dbReference type="Proteomes" id="UP000827976"/>
    </source>
</evidence>
<reference evidence="2" key="1">
    <citation type="journal article" date="2022" name="Nat. Commun.">
        <title>Chromosome evolution and the genetic basis of agronomically important traits in greater yam.</title>
        <authorList>
            <person name="Bredeson J.V."/>
            <person name="Lyons J.B."/>
            <person name="Oniyinde I.O."/>
            <person name="Okereke N.R."/>
            <person name="Kolade O."/>
            <person name="Nnabue I."/>
            <person name="Nwadili C.O."/>
            <person name="Hribova E."/>
            <person name="Parker M."/>
            <person name="Nwogha J."/>
            <person name="Shu S."/>
            <person name="Carlson J."/>
            <person name="Kariba R."/>
            <person name="Muthemba S."/>
            <person name="Knop K."/>
            <person name="Barton G.J."/>
            <person name="Sherwood A.V."/>
            <person name="Lopez-Montes A."/>
            <person name="Asiedu R."/>
            <person name="Jamnadass R."/>
            <person name="Muchugi A."/>
            <person name="Goodstein D."/>
            <person name="Egesi C.N."/>
            <person name="Featherston J."/>
            <person name="Asfaw A."/>
            <person name="Simpson G.G."/>
            <person name="Dolezel J."/>
            <person name="Hendre P.S."/>
            <person name="Van Deynze A."/>
            <person name="Kumar P.L."/>
            <person name="Obidiegwu J.E."/>
            <person name="Bhattacharjee R."/>
            <person name="Rokhsar D.S."/>
        </authorList>
    </citation>
    <scope>NUCLEOTIDE SEQUENCE [LARGE SCALE GENOMIC DNA]</scope>
    <source>
        <strain evidence="2">cv. TDa95/00328</strain>
    </source>
</reference>
<dbReference type="Proteomes" id="UP000827976">
    <property type="component" value="Chromosome 18"/>
</dbReference>
<keyword evidence="2" id="KW-1185">Reference proteome</keyword>
<gene>
    <name evidence="1" type="ORF">IHE45_18G000700</name>
</gene>
<name>A0ACB7U4X6_DIOAL</name>
<comment type="caution">
    <text evidence="1">The sequence shown here is derived from an EMBL/GenBank/DDBJ whole genome shotgun (WGS) entry which is preliminary data.</text>
</comment>
<evidence type="ECO:0000313" key="1">
    <source>
        <dbReference type="EMBL" id="KAH7655293.1"/>
    </source>
</evidence>
<proteinExistence type="predicted"/>
<dbReference type="EMBL" id="CM037028">
    <property type="protein sequence ID" value="KAH7655293.1"/>
    <property type="molecule type" value="Genomic_DNA"/>
</dbReference>
<accession>A0ACB7U4X6</accession>